<protein>
    <submittedName>
        <fullName evidence="1">Uncharacterized protein</fullName>
    </submittedName>
</protein>
<accession>A0A5B7G0J6</accession>
<gene>
    <name evidence="1" type="ORF">E2C01_043822</name>
</gene>
<evidence type="ECO:0000313" key="2">
    <source>
        <dbReference type="Proteomes" id="UP000324222"/>
    </source>
</evidence>
<sequence>MQDGTPKRVVVIQPPLSAAAAATGPPDARRPAVPLVVAPPAAGPSHPPFCLSPAAAPRHSHHLLLAATPRRDAKLLPVAASPCQATSLLFTTPLAAATLRCLHTLGVSPAATAFPLLARCLTMPSHRHTLPGCSSSDASRLSNDIRHHAKCAHNTCGEATE</sequence>
<dbReference type="EMBL" id="VSRR010009226">
    <property type="protein sequence ID" value="MPC50004.1"/>
    <property type="molecule type" value="Genomic_DNA"/>
</dbReference>
<reference evidence="1 2" key="1">
    <citation type="submission" date="2019-05" db="EMBL/GenBank/DDBJ databases">
        <title>Another draft genome of Portunus trituberculatus and its Hox gene families provides insights of decapod evolution.</title>
        <authorList>
            <person name="Jeong J.-H."/>
            <person name="Song I."/>
            <person name="Kim S."/>
            <person name="Choi T."/>
            <person name="Kim D."/>
            <person name="Ryu S."/>
            <person name="Kim W."/>
        </authorList>
    </citation>
    <scope>NUCLEOTIDE SEQUENCE [LARGE SCALE GENOMIC DNA]</scope>
    <source>
        <tissue evidence="1">Muscle</tissue>
    </source>
</reference>
<evidence type="ECO:0000313" key="1">
    <source>
        <dbReference type="EMBL" id="MPC50004.1"/>
    </source>
</evidence>
<keyword evidence="2" id="KW-1185">Reference proteome</keyword>
<name>A0A5B7G0J6_PORTR</name>
<organism evidence="1 2">
    <name type="scientific">Portunus trituberculatus</name>
    <name type="common">Swimming crab</name>
    <name type="synonym">Neptunus trituberculatus</name>
    <dbReference type="NCBI Taxonomy" id="210409"/>
    <lineage>
        <taxon>Eukaryota</taxon>
        <taxon>Metazoa</taxon>
        <taxon>Ecdysozoa</taxon>
        <taxon>Arthropoda</taxon>
        <taxon>Crustacea</taxon>
        <taxon>Multicrustacea</taxon>
        <taxon>Malacostraca</taxon>
        <taxon>Eumalacostraca</taxon>
        <taxon>Eucarida</taxon>
        <taxon>Decapoda</taxon>
        <taxon>Pleocyemata</taxon>
        <taxon>Brachyura</taxon>
        <taxon>Eubrachyura</taxon>
        <taxon>Portunoidea</taxon>
        <taxon>Portunidae</taxon>
        <taxon>Portuninae</taxon>
        <taxon>Portunus</taxon>
    </lineage>
</organism>
<proteinExistence type="predicted"/>
<dbReference type="AlphaFoldDB" id="A0A5B7G0J6"/>
<comment type="caution">
    <text evidence="1">The sequence shown here is derived from an EMBL/GenBank/DDBJ whole genome shotgun (WGS) entry which is preliminary data.</text>
</comment>
<dbReference type="Proteomes" id="UP000324222">
    <property type="component" value="Unassembled WGS sequence"/>
</dbReference>